<dbReference type="GO" id="GO:0016491">
    <property type="term" value="F:oxidoreductase activity"/>
    <property type="evidence" value="ECO:0007669"/>
    <property type="project" value="UniProtKB-KW"/>
</dbReference>
<name>A0A501WYH5_9RHOB</name>
<dbReference type="FunFam" id="3.40.50.720:FF:000084">
    <property type="entry name" value="Short-chain dehydrogenase reductase"/>
    <property type="match status" value="1"/>
</dbReference>
<accession>A0A501WYH5</accession>
<dbReference type="InterPro" id="IPR020904">
    <property type="entry name" value="Sc_DH/Rdtase_CS"/>
</dbReference>
<dbReference type="OrthoDB" id="658698at2"/>
<dbReference type="Proteomes" id="UP000319255">
    <property type="component" value="Unassembled WGS sequence"/>
</dbReference>
<dbReference type="PANTHER" id="PTHR43669">
    <property type="entry name" value="5-KETO-D-GLUCONATE 5-REDUCTASE"/>
    <property type="match status" value="1"/>
</dbReference>
<keyword evidence="2" id="KW-0560">Oxidoreductase</keyword>
<dbReference type="Pfam" id="PF00106">
    <property type="entry name" value="adh_short"/>
    <property type="match status" value="1"/>
</dbReference>
<dbReference type="AlphaFoldDB" id="A0A501WYH5"/>
<gene>
    <name evidence="4" type="ORF">FJM51_10170</name>
</gene>
<evidence type="ECO:0000313" key="4">
    <source>
        <dbReference type="EMBL" id="TPE50996.1"/>
    </source>
</evidence>
<comment type="similarity">
    <text evidence="1 3">Belongs to the short-chain dehydrogenases/reductases (SDR) family.</text>
</comment>
<sequence>MSKPERIALVTGGGGGVGRAAALALAGDGWTVAVAGRRAEALEETAALAEPGRVIALPADVSDPDSVDRLFAALLARHGRLDLLFNNAGVNVSKAPLDELAVEEVRTIVEVNLLGALLCARAALRAMKAQSPRGGRIINNGSVSAYAPRPHSAPYTATKHGMTGLTKSLALDGRPFGIVCGQIDLGNVATDMTSYMAVGAEQADGSVTAEPRMPLGEAGRAVLYMANLPPEANIPFMTLMAPGMPLYGRG</sequence>
<reference evidence="4 5" key="1">
    <citation type="submission" date="2019-06" db="EMBL/GenBank/DDBJ databases">
        <title>A novel bacterium of genus Amaricoccus, isolated from marine sediment.</title>
        <authorList>
            <person name="Huang H."/>
            <person name="Mo K."/>
            <person name="Hu Y."/>
        </authorList>
    </citation>
    <scope>NUCLEOTIDE SEQUENCE [LARGE SCALE GENOMIC DNA]</scope>
    <source>
        <strain evidence="4 5">HB172011</strain>
    </source>
</reference>
<dbReference type="PRINTS" id="PR00080">
    <property type="entry name" value="SDRFAMILY"/>
</dbReference>
<dbReference type="PROSITE" id="PS00061">
    <property type="entry name" value="ADH_SHORT"/>
    <property type="match status" value="1"/>
</dbReference>
<dbReference type="Gene3D" id="3.40.50.720">
    <property type="entry name" value="NAD(P)-binding Rossmann-like Domain"/>
    <property type="match status" value="1"/>
</dbReference>
<dbReference type="InterPro" id="IPR036291">
    <property type="entry name" value="NAD(P)-bd_dom_sf"/>
</dbReference>
<evidence type="ECO:0000256" key="1">
    <source>
        <dbReference type="ARBA" id="ARBA00006484"/>
    </source>
</evidence>
<organism evidence="4 5">
    <name type="scientific">Amaricoccus solimangrovi</name>
    <dbReference type="NCBI Taxonomy" id="2589815"/>
    <lineage>
        <taxon>Bacteria</taxon>
        <taxon>Pseudomonadati</taxon>
        <taxon>Pseudomonadota</taxon>
        <taxon>Alphaproteobacteria</taxon>
        <taxon>Rhodobacterales</taxon>
        <taxon>Paracoccaceae</taxon>
        <taxon>Amaricoccus</taxon>
    </lineage>
</organism>
<dbReference type="InterPro" id="IPR002347">
    <property type="entry name" value="SDR_fam"/>
</dbReference>
<dbReference type="PRINTS" id="PR00081">
    <property type="entry name" value="GDHRDH"/>
</dbReference>
<evidence type="ECO:0000313" key="5">
    <source>
        <dbReference type="Proteomes" id="UP000319255"/>
    </source>
</evidence>
<dbReference type="SUPFAM" id="SSF51735">
    <property type="entry name" value="NAD(P)-binding Rossmann-fold domains"/>
    <property type="match status" value="1"/>
</dbReference>
<keyword evidence="5" id="KW-1185">Reference proteome</keyword>
<evidence type="ECO:0000256" key="2">
    <source>
        <dbReference type="ARBA" id="ARBA00023002"/>
    </source>
</evidence>
<protein>
    <submittedName>
        <fullName evidence="4">SDR family oxidoreductase</fullName>
    </submittedName>
</protein>
<dbReference type="PANTHER" id="PTHR43669:SF12">
    <property type="entry name" value="BLR5618 PROTEIN"/>
    <property type="match status" value="1"/>
</dbReference>
<dbReference type="RefSeq" id="WP_140454027.1">
    <property type="nucleotide sequence ID" value="NZ_VFRP01000008.1"/>
</dbReference>
<proteinExistence type="inferred from homology"/>
<dbReference type="EMBL" id="VFRP01000008">
    <property type="protein sequence ID" value="TPE50996.1"/>
    <property type="molecule type" value="Genomic_DNA"/>
</dbReference>
<evidence type="ECO:0000256" key="3">
    <source>
        <dbReference type="RuleBase" id="RU000363"/>
    </source>
</evidence>
<dbReference type="CDD" id="cd05233">
    <property type="entry name" value="SDR_c"/>
    <property type="match status" value="1"/>
</dbReference>
<comment type="caution">
    <text evidence="4">The sequence shown here is derived from an EMBL/GenBank/DDBJ whole genome shotgun (WGS) entry which is preliminary data.</text>
</comment>